<dbReference type="Pfam" id="PF03165">
    <property type="entry name" value="MH1"/>
    <property type="match status" value="1"/>
</dbReference>
<evidence type="ECO:0000256" key="2">
    <source>
        <dbReference type="ARBA" id="ARBA00022723"/>
    </source>
</evidence>
<dbReference type="Gene3D" id="3.90.520.10">
    <property type="entry name" value="SMAD MH1 domain"/>
    <property type="match status" value="1"/>
</dbReference>
<dbReference type="Proteomes" id="UP000276133">
    <property type="component" value="Unassembled WGS sequence"/>
</dbReference>
<dbReference type="GO" id="GO:0071144">
    <property type="term" value="C:heteromeric SMAD protein complex"/>
    <property type="evidence" value="ECO:0007669"/>
    <property type="project" value="TreeGrafter"/>
</dbReference>
<dbReference type="Gene3D" id="2.60.200.10">
    <property type="match status" value="1"/>
</dbReference>
<dbReference type="GO" id="GO:0030509">
    <property type="term" value="P:BMP signaling pathway"/>
    <property type="evidence" value="ECO:0007669"/>
    <property type="project" value="TreeGrafter"/>
</dbReference>
<evidence type="ECO:0000256" key="3">
    <source>
        <dbReference type="ARBA" id="ARBA00022833"/>
    </source>
</evidence>
<evidence type="ECO:0000256" key="8">
    <source>
        <dbReference type="SAM" id="MobiDB-lite"/>
    </source>
</evidence>
<evidence type="ECO:0000256" key="7">
    <source>
        <dbReference type="RuleBase" id="RU361195"/>
    </source>
</evidence>
<dbReference type="PROSITE" id="PS51075">
    <property type="entry name" value="MH1"/>
    <property type="match status" value="1"/>
</dbReference>
<comment type="caution">
    <text evidence="11">The sequence shown here is derived from an EMBL/GenBank/DDBJ whole genome shotgun (WGS) entry which is preliminary data.</text>
</comment>
<dbReference type="InterPro" id="IPR001132">
    <property type="entry name" value="SMAD_dom_Dwarfin-type"/>
</dbReference>
<keyword evidence="2" id="KW-0479">Metal-binding</keyword>
<keyword evidence="6 7" id="KW-0539">Nucleus</keyword>
<dbReference type="GO" id="GO:0046872">
    <property type="term" value="F:metal ion binding"/>
    <property type="evidence" value="ECO:0007669"/>
    <property type="project" value="UniProtKB-KW"/>
</dbReference>
<gene>
    <name evidence="11" type="ORF">BpHYR1_008684</name>
</gene>
<dbReference type="InterPro" id="IPR008984">
    <property type="entry name" value="SMAD_FHA_dom_sf"/>
</dbReference>
<dbReference type="STRING" id="10195.A0A3M7RID8"/>
<keyword evidence="4 7" id="KW-0805">Transcription regulation</keyword>
<protein>
    <recommendedName>
        <fullName evidence="7">Mothers against decapentaplegic homolog</fullName>
        <shortName evidence="7">MAD homolog</shortName>
        <shortName evidence="7">Mothers against DPP homolog</shortName>
    </recommendedName>
    <alternativeName>
        <fullName evidence="7">SMAD family member</fullName>
    </alternativeName>
</protein>
<dbReference type="SMART" id="SM00524">
    <property type="entry name" value="DWB"/>
    <property type="match status" value="1"/>
</dbReference>
<feature type="domain" description="MH1" evidence="9">
    <location>
        <begin position="3"/>
        <end position="127"/>
    </location>
</feature>
<keyword evidence="12" id="KW-1185">Reference proteome</keyword>
<dbReference type="SUPFAM" id="SSF49879">
    <property type="entry name" value="SMAD/FHA domain"/>
    <property type="match status" value="1"/>
</dbReference>
<evidence type="ECO:0000256" key="4">
    <source>
        <dbReference type="ARBA" id="ARBA00023015"/>
    </source>
</evidence>
<dbReference type="SMART" id="SM00523">
    <property type="entry name" value="DWA"/>
    <property type="match status" value="1"/>
</dbReference>
<evidence type="ECO:0000259" key="10">
    <source>
        <dbReference type="PROSITE" id="PS51076"/>
    </source>
</evidence>
<evidence type="ECO:0000313" key="11">
    <source>
        <dbReference type="EMBL" id="RNA23058.1"/>
    </source>
</evidence>
<dbReference type="InterPro" id="IPR013790">
    <property type="entry name" value="Dwarfin"/>
</dbReference>
<dbReference type="GO" id="GO:0070411">
    <property type="term" value="F:I-SMAD binding"/>
    <property type="evidence" value="ECO:0007669"/>
    <property type="project" value="TreeGrafter"/>
</dbReference>
<evidence type="ECO:0000313" key="12">
    <source>
        <dbReference type="Proteomes" id="UP000276133"/>
    </source>
</evidence>
<keyword evidence="3" id="KW-0862">Zinc</keyword>
<dbReference type="InterPro" id="IPR036578">
    <property type="entry name" value="SMAD_MH1_sf"/>
</dbReference>
<dbReference type="GO" id="GO:0060395">
    <property type="term" value="P:SMAD protein signal transduction"/>
    <property type="evidence" value="ECO:0007669"/>
    <property type="project" value="TreeGrafter"/>
</dbReference>
<evidence type="ECO:0000259" key="9">
    <source>
        <dbReference type="PROSITE" id="PS51075"/>
    </source>
</evidence>
<reference evidence="11 12" key="1">
    <citation type="journal article" date="2018" name="Sci. Rep.">
        <title>Genomic signatures of local adaptation to the degree of environmental predictability in rotifers.</title>
        <authorList>
            <person name="Franch-Gras L."/>
            <person name="Hahn C."/>
            <person name="Garcia-Roger E.M."/>
            <person name="Carmona M.J."/>
            <person name="Serra M."/>
            <person name="Gomez A."/>
        </authorList>
    </citation>
    <scope>NUCLEOTIDE SEQUENCE [LARGE SCALE GENOMIC DNA]</scope>
    <source>
        <strain evidence="11">HYR1</strain>
    </source>
</reference>
<organism evidence="11 12">
    <name type="scientific">Brachionus plicatilis</name>
    <name type="common">Marine rotifer</name>
    <name type="synonym">Brachionus muelleri</name>
    <dbReference type="NCBI Taxonomy" id="10195"/>
    <lineage>
        <taxon>Eukaryota</taxon>
        <taxon>Metazoa</taxon>
        <taxon>Spiralia</taxon>
        <taxon>Gnathifera</taxon>
        <taxon>Rotifera</taxon>
        <taxon>Eurotatoria</taxon>
        <taxon>Monogononta</taxon>
        <taxon>Pseudotrocha</taxon>
        <taxon>Ploima</taxon>
        <taxon>Brachionidae</taxon>
        <taxon>Brachionus</taxon>
    </lineage>
</organism>
<comment type="subcellular location">
    <subcellularLocation>
        <location evidence="7">Cytoplasm</location>
    </subcellularLocation>
    <subcellularLocation>
        <location evidence="7">Nucleus</location>
    </subcellularLocation>
</comment>
<evidence type="ECO:0000256" key="5">
    <source>
        <dbReference type="ARBA" id="ARBA00023163"/>
    </source>
</evidence>
<dbReference type="OrthoDB" id="5794312at2759"/>
<dbReference type="InterPro" id="IPR017855">
    <property type="entry name" value="SMAD-like_dom_sf"/>
</dbReference>
<evidence type="ECO:0000256" key="6">
    <source>
        <dbReference type="ARBA" id="ARBA00023242"/>
    </source>
</evidence>
<dbReference type="InterPro" id="IPR003619">
    <property type="entry name" value="MAD_homology1_Dwarfin-type"/>
</dbReference>
<name>A0A3M7RID8_BRAPC</name>
<sequence>MKPFFNKLAAWKKSDEDEEFVEKAIDALYKKLKVKQGAIEELQSAMSNPTVPSKCVTIARSIDGRLQVSHRKGLPHVIYCRIFRWPDLQSHHELRSVPSCEFSFEAKQNEVCINPFHYERIDIPILPPVIVPKHVEFSQGHSLIHNSYTPTKYSNKENLNQYYQFQTNLSQNQVSSPTPFSNTNINYNYYYHNNYSNVNNSFYTSSSVSPSQNVSDESDAMSNYSPSANSINSSMETESVNSARFGELNNWCSVVYYELNSRVGEIFRAYSNDVFVDGYTDPSDAYGRRLCLGVFSNINRNSSVENCRKHIGRGVHIYNDNGDIYVECLSQSAIFIQSRNCNQERGFHPNTVCKLPSGYSLRIFQSKVFAQLLNESICQGYESVYDLSNMCVIKISFVKGWGAEYYRQDVSSCPCWIEIRLNEPFQWLDRILKEMGSSNNPVSSVS</sequence>
<dbReference type="PROSITE" id="PS51076">
    <property type="entry name" value="MH2"/>
    <property type="match status" value="1"/>
</dbReference>
<feature type="compositionally biased region" description="Polar residues" evidence="8">
    <location>
        <begin position="220"/>
        <end position="229"/>
    </location>
</feature>
<keyword evidence="5 7" id="KW-0804">Transcription</keyword>
<dbReference type="GO" id="GO:0000981">
    <property type="term" value="F:DNA-binding transcription factor activity, RNA polymerase II-specific"/>
    <property type="evidence" value="ECO:0007669"/>
    <property type="project" value="TreeGrafter"/>
</dbReference>
<dbReference type="GO" id="GO:0000978">
    <property type="term" value="F:RNA polymerase II cis-regulatory region sequence-specific DNA binding"/>
    <property type="evidence" value="ECO:0007669"/>
    <property type="project" value="TreeGrafter"/>
</dbReference>
<dbReference type="PANTHER" id="PTHR13703:SF61">
    <property type="entry name" value="PROTEIN MOTHERS AGAINST DPP"/>
    <property type="match status" value="1"/>
</dbReference>
<dbReference type="GO" id="GO:0005737">
    <property type="term" value="C:cytoplasm"/>
    <property type="evidence" value="ECO:0007669"/>
    <property type="project" value="UniProtKB-SubCell"/>
</dbReference>
<keyword evidence="7" id="KW-0963">Cytoplasm</keyword>
<dbReference type="SUPFAM" id="SSF56366">
    <property type="entry name" value="SMAD MH1 domain"/>
    <property type="match status" value="1"/>
</dbReference>
<feature type="region of interest" description="Disordered" evidence="8">
    <location>
        <begin position="207"/>
        <end position="229"/>
    </location>
</feature>
<dbReference type="AlphaFoldDB" id="A0A3M7RID8"/>
<proteinExistence type="inferred from homology"/>
<dbReference type="InterPro" id="IPR013019">
    <property type="entry name" value="MAD_homology_MH1"/>
</dbReference>
<dbReference type="GO" id="GO:0009653">
    <property type="term" value="P:anatomical structure morphogenesis"/>
    <property type="evidence" value="ECO:0007669"/>
    <property type="project" value="TreeGrafter"/>
</dbReference>
<accession>A0A3M7RID8</accession>
<dbReference type="EMBL" id="REGN01003355">
    <property type="protein sequence ID" value="RNA23058.1"/>
    <property type="molecule type" value="Genomic_DNA"/>
</dbReference>
<dbReference type="PANTHER" id="PTHR13703">
    <property type="entry name" value="SMAD"/>
    <property type="match status" value="1"/>
</dbReference>
<feature type="domain" description="MH2" evidence="10">
    <location>
        <begin position="251"/>
        <end position="446"/>
    </location>
</feature>
<comment type="similarity">
    <text evidence="1 7">Belongs to the dwarfin/SMAD family.</text>
</comment>
<evidence type="ECO:0000256" key="1">
    <source>
        <dbReference type="ARBA" id="ARBA00005545"/>
    </source>
</evidence>
<dbReference type="GO" id="GO:0030154">
    <property type="term" value="P:cell differentiation"/>
    <property type="evidence" value="ECO:0007669"/>
    <property type="project" value="TreeGrafter"/>
</dbReference>
<dbReference type="Pfam" id="PF03166">
    <property type="entry name" value="MH2"/>
    <property type="match status" value="1"/>
</dbReference>